<dbReference type="SUPFAM" id="SSF54928">
    <property type="entry name" value="RNA-binding domain, RBD"/>
    <property type="match status" value="2"/>
</dbReference>
<keyword evidence="9" id="KW-0469">Meiosis</keyword>
<dbReference type="GO" id="GO:0007283">
    <property type="term" value="P:spermatogenesis"/>
    <property type="evidence" value="ECO:0007669"/>
    <property type="project" value="UniProtKB-KW"/>
</dbReference>
<dbReference type="InterPro" id="IPR006535">
    <property type="entry name" value="HnRNP_R/Q_splicing_fac"/>
</dbReference>
<dbReference type="Proteomes" id="UP000265120">
    <property type="component" value="Chromosome 1"/>
</dbReference>
<feature type="domain" description="RRM" evidence="12">
    <location>
        <begin position="234"/>
        <end position="306"/>
    </location>
</feature>
<dbReference type="GO" id="GO:0005737">
    <property type="term" value="C:cytoplasm"/>
    <property type="evidence" value="ECO:0007669"/>
    <property type="project" value="UniProtKB-SubCell"/>
</dbReference>
<keyword evidence="14" id="KW-1185">Reference proteome</keyword>
<evidence type="ECO:0000256" key="6">
    <source>
        <dbReference type="ARBA" id="ARBA00022871"/>
    </source>
</evidence>
<evidence type="ECO:0000313" key="14">
    <source>
        <dbReference type="Proteomes" id="UP000265120"/>
    </source>
</evidence>
<dbReference type="GO" id="GO:0048477">
    <property type="term" value="P:oogenesis"/>
    <property type="evidence" value="ECO:0007669"/>
    <property type="project" value="UniProtKB-KW"/>
</dbReference>
<dbReference type="PANTHER" id="PTHR21245">
    <property type="entry name" value="HETEROGENEOUS NUCLEAR RIBONUCLEOPROTEIN"/>
    <property type="match status" value="1"/>
</dbReference>
<dbReference type="CDD" id="cd12492">
    <property type="entry name" value="RRM2_RBM46"/>
    <property type="match status" value="1"/>
</dbReference>
<protein>
    <recommendedName>
        <fullName evidence="2">Probable RNA-binding protein 46</fullName>
    </recommendedName>
    <alternativeName>
        <fullName evidence="10">RNA-binding motif protein 46</fullName>
    </alternativeName>
</protein>
<name>A0A3P8UZR6_CYNSE</name>
<evidence type="ECO:0000256" key="5">
    <source>
        <dbReference type="ARBA" id="ARBA00022782"/>
    </source>
</evidence>
<evidence type="ECO:0000256" key="9">
    <source>
        <dbReference type="ARBA" id="ARBA00023254"/>
    </source>
</evidence>
<dbReference type="InterPro" id="IPR035979">
    <property type="entry name" value="RBD_domain_sf"/>
</dbReference>
<keyword evidence="8" id="KW-0896">Oogenesis</keyword>
<keyword evidence="7 11" id="KW-0694">RNA-binding</keyword>
<evidence type="ECO:0000256" key="3">
    <source>
        <dbReference type="ARBA" id="ARBA00022490"/>
    </source>
</evidence>
<evidence type="ECO:0000313" key="13">
    <source>
        <dbReference type="Ensembl" id="ENSCSEP00000008658.1"/>
    </source>
</evidence>
<feature type="domain" description="RRM" evidence="12">
    <location>
        <begin position="139"/>
        <end position="221"/>
    </location>
</feature>
<keyword evidence="6" id="KW-0744">Spermatogenesis</keyword>
<evidence type="ECO:0000256" key="11">
    <source>
        <dbReference type="PROSITE-ProRule" id="PRU00176"/>
    </source>
</evidence>
<dbReference type="FunFam" id="3.30.70.330:FF:000022">
    <property type="entry name" value="APOBEC1 complementation factor isoform X1"/>
    <property type="match status" value="1"/>
</dbReference>
<dbReference type="SMART" id="SM00360">
    <property type="entry name" value="RRM"/>
    <property type="match status" value="3"/>
</dbReference>
<proteinExistence type="predicted"/>
<accession>A0A3P8UZR6</accession>
<dbReference type="GO" id="GO:0003723">
    <property type="term" value="F:RNA binding"/>
    <property type="evidence" value="ECO:0007669"/>
    <property type="project" value="UniProtKB-UniRule"/>
</dbReference>
<dbReference type="FunFam" id="3.30.70.330:FF:000027">
    <property type="entry name" value="Heterogeneous nuclear ribonucleoprotein q isoform"/>
    <property type="match status" value="1"/>
</dbReference>
<dbReference type="InterPro" id="IPR000504">
    <property type="entry name" value="RRM_dom"/>
</dbReference>
<dbReference type="Pfam" id="PF00076">
    <property type="entry name" value="RRM_1"/>
    <property type="match status" value="3"/>
</dbReference>
<dbReference type="FunFam" id="3.30.70.330:FF:000026">
    <property type="entry name" value="APOBEC1 complementation factor isoform X1"/>
    <property type="match status" value="1"/>
</dbReference>
<evidence type="ECO:0000256" key="8">
    <source>
        <dbReference type="ARBA" id="ARBA00022943"/>
    </source>
</evidence>
<keyword evidence="3" id="KW-0963">Cytoplasm</keyword>
<evidence type="ECO:0000256" key="10">
    <source>
        <dbReference type="ARBA" id="ARBA00030581"/>
    </source>
</evidence>
<evidence type="ECO:0000256" key="4">
    <source>
        <dbReference type="ARBA" id="ARBA00022737"/>
    </source>
</evidence>
<dbReference type="InterPro" id="IPR034435">
    <property type="entry name" value="RBM46_RRM2"/>
</dbReference>
<keyword evidence="5" id="KW-0221">Differentiation</keyword>
<dbReference type="OMA" id="STVWHEG"/>
<reference evidence="13 14" key="1">
    <citation type="journal article" date="2014" name="Nat. Genet.">
        <title>Whole-genome sequence of a flatfish provides insights into ZW sex chromosome evolution and adaptation to a benthic lifestyle.</title>
        <authorList>
            <person name="Chen S."/>
            <person name="Zhang G."/>
            <person name="Shao C."/>
            <person name="Huang Q."/>
            <person name="Liu G."/>
            <person name="Zhang P."/>
            <person name="Song W."/>
            <person name="An N."/>
            <person name="Chalopin D."/>
            <person name="Volff J.N."/>
            <person name="Hong Y."/>
            <person name="Li Q."/>
            <person name="Sha Z."/>
            <person name="Zhou H."/>
            <person name="Xie M."/>
            <person name="Yu Q."/>
            <person name="Liu Y."/>
            <person name="Xiang H."/>
            <person name="Wang N."/>
            <person name="Wu K."/>
            <person name="Yang C."/>
            <person name="Zhou Q."/>
            <person name="Liao X."/>
            <person name="Yang L."/>
            <person name="Hu Q."/>
            <person name="Zhang J."/>
            <person name="Meng L."/>
            <person name="Jin L."/>
            <person name="Tian Y."/>
            <person name="Lian J."/>
            <person name="Yang J."/>
            <person name="Miao G."/>
            <person name="Liu S."/>
            <person name="Liang Z."/>
            <person name="Yan F."/>
            <person name="Li Y."/>
            <person name="Sun B."/>
            <person name="Zhang H."/>
            <person name="Zhang J."/>
            <person name="Zhu Y."/>
            <person name="Du M."/>
            <person name="Zhao Y."/>
            <person name="Schartl M."/>
            <person name="Tang Q."/>
            <person name="Wang J."/>
        </authorList>
    </citation>
    <scope>NUCLEOTIDE SEQUENCE</scope>
</reference>
<dbReference type="GO" id="GO:0051321">
    <property type="term" value="P:meiotic cell cycle"/>
    <property type="evidence" value="ECO:0007669"/>
    <property type="project" value="UniProtKB-KW"/>
</dbReference>
<evidence type="ECO:0000256" key="1">
    <source>
        <dbReference type="ARBA" id="ARBA00004496"/>
    </source>
</evidence>
<feature type="domain" description="RRM" evidence="12">
    <location>
        <begin position="59"/>
        <end position="137"/>
    </location>
</feature>
<organism evidence="13 14">
    <name type="scientific">Cynoglossus semilaevis</name>
    <name type="common">Tongue sole</name>
    <dbReference type="NCBI Taxonomy" id="244447"/>
    <lineage>
        <taxon>Eukaryota</taxon>
        <taxon>Metazoa</taxon>
        <taxon>Chordata</taxon>
        <taxon>Craniata</taxon>
        <taxon>Vertebrata</taxon>
        <taxon>Euteleostomi</taxon>
        <taxon>Actinopterygii</taxon>
        <taxon>Neopterygii</taxon>
        <taxon>Teleostei</taxon>
        <taxon>Neoteleostei</taxon>
        <taxon>Acanthomorphata</taxon>
        <taxon>Carangaria</taxon>
        <taxon>Pleuronectiformes</taxon>
        <taxon>Pleuronectoidei</taxon>
        <taxon>Cynoglossidae</taxon>
        <taxon>Cynoglossinae</taxon>
        <taxon>Cynoglossus</taxon>
    </lineage>
</organism>
<evidence type="ECO:0000259" key="12">
    <source>
        <dbReference type="PROSITE" id="PS50102"/>
    </source>
</evidence>
<dbReference type="AlphaFoldDB" id="A0A3P8UZR6"/>
<keyword evidence="4" id="KW-0677">Repeat</keyword>
<evidence type="ECO:0000256" key="7">
    <source>
        <dbReference type="ARBA" id="ARBA00022884"/>
    </source>
</evidence>
<sequence>SKSMRSVGTPGYSESCSINEESLLLMMKHSGYTVIQENGQRKFGGPPPGWEGPPPPRGCEVFVGKIPRDIFEDQLVPLFELVGKIYEFRLMMEYSGQNRGYAFVTYANREAAQRAIQMLDNFEIQSGKFIGVCVSLDNCRLFIGSIPRDKSKNDVLAEMKKLTDDVVDVIMYPTSTDKSKNRGFAFVEYKSHKAAAMARRKLAPGHFSLWGNAIQVDWAEPEKNVDEDVMQQVKVLYVRNLMSTTTEETLRHEFSQFKPGCVERVKKLTDYAFVHYRSREEALTALRLMNGTQVDGATVEVLLAKPSRVREAATAEGKSVSKILTLEISVPPTWPQNIQLLQQRSVLLCVSPDLQERSVIPLRPGITLYPTSVLSVKQSQINSAVGLLEFYCYKHFLSPPQYHLFSTHGLDGQLLLLYKVVITATQRTYTPDRLCVLLEDAKEVAAQTVLWTLGL</sequence>
<dbReference type="GeneTree" id="ENSGT00940000155927"/>
<evidence type="ECO:0000256" key="2">
    <source>
        <dbReference type="ARBA" id="ARBA00021018"/>
    </source>
</evidence>
<reference evidence="13" key="3">
    <citation type="submission" date="2025-09" db="UniProtKB">
        <authorList>
            <consortium name="Ensembl"/>
        </authorList>
    </citation>
    <scope>IDENTIFICATION</scope>
</reference>
<dbReference type="Gene3D" id="3.30.70.330">
    <property type="match status" value="3"/>
</dbReference>
<dbReference type="InterPro" id="IPR012677">
    <property type="entry name" value="Nucleotide-bd_a/b_plait_sf"/>
</dbReference>
<dbReference type="NCBIfam" id="TIGR01648">
    <property type="entry name" value="hnRNP-R-Q"/>
    <property type="match status" value="1"/>
</dbReference>
<comment type="subcellular location">
    <subcellularLocation>
        <location evidence="1">Cytoplasm</location>
    </subcellularLocation>
</comment>
<dbReference type="Pfam" id="PF14709">
    <property type="entry name" value="DND1_DSRM"/>
    <property type="match status" value="1"/>
</dbReference>
<dbReference type="PROSITE" id="PS50102">
    <property type="entry name" value="RRM"/>
    <property type="match status" value="3"/>
</dbReference>
<reference evidence="13" key="2">
    <citation type="submission" date="2025-08" db="UniProtKB">
        <authorList>
            <consortium name="Ensembl"/>
        </authorList>
    </citation>
    <scope>IDENTIFICATION</scope>
</reference>
<dbReference type="Ensembl" id="ENSCSET00000008750.1">
    <property type="protein sequence ID" value="ENSCSEP00000008658.1"/>
    <property type="gene ID" value="ENSCSEG00000005530.1"/>
</dbReference>